<dbReference type="Pfam" id="PF14223">
    <property type="entry name" value="Retrotran_gag_2"/>
    <property type="match status" value="1"/>
</dbReference>
<dbReference type="Proteomes" id="UP001152484">
    <property type="component" value="Unassembled WGS sequence"/>
</dbReference>
<dbReference type="AlphaFoldDB" id="A0A9P0YWU6"/>
<reference evidence="1" key="1">
    <citation type="submission" date="2022-07" db="EMBL/GenBank/DDBJ databases">
        <authorList>
            <person name="Macas J."/>
            <person name="Novak P."/>
            <person name="Neumann P."/>
        </authorList>
    </citation>
    <scope>NUCLEOTIDE SEQUENCE</scope>
</reference>
<dbReference type="InterPro" id="IPR036875">
    <property type="entry name" value="Znf_CCHC_sf"/>
</dbReference>
<dbReference type="PANTHER" id="PTHR47481:SF21">
    <property type="entry name" value="BASIC-LEUCINE ZIPPER TRANSCRIPTION FACTOR Q-RELATED"/>
    <property type="match status" value="1"/>
</dbReference>
<dbReference type="GO" id="GO:0008270">
    <property type="term" value="F:zinc ion binding"/>
    <property type="evidence" value="ECO:0007669"/>
    <property type="project" value="InterPro"/>
</dbReference>
<sequence>MYALTKALALAQNPLSDEDLVINILNGLGPEYSELTSAIRVRETALPLTQLQDILLEQEGKIQENVSSTSDLLPTAHATQTHDRSYLADSRLQQQHVLRGSFSRSGRGGHHQNTSRSAATSLTCRFCDNIGHEVKHCRKTSAVLT</sequence>
<gene>
    <name evidence="1" type="ORF">CEURO_LOCUS6672</name>
</gene>
<evidence type="ECO:0000313" key="2">
    <source>
        <dbReference type="Proteomes" id="UP001152484"/>
    </source>
</evidence>
<keyword evidence="2" id="KW-1185">Reference proteome</keyword>
<name>A0A9P0YWU6_CUSEU</name>
<dbReference type="PANTHER" id="PTHR47481">
    <property type="match status" value="1"/>
</dbReference>
<proteinExistence type="predicted"/>
<comment type="caution">
    <text evidence="1">The sequence shown here is derived from an EMBL/GenBank/DDBJ whole genome shotgun (WGS) entry which is preliminary data.</text>
</comment>
<dbReference type="EMBL" id="CAMAPE010000010">
    <property type="protein sequence ID" value="CAH9078355.1"/>
    <property type="molecule type" value="Genomic_DNA"/>
</dbReference>
<evidence type="ECO:0000313" key="1">
    <source>
        <dbReference type="EMBL" id="CAH9078355.1"/>
    </source>
</evidence>
<dbReference type="GO" id="GO:0003676">
    <property type="term" value="F:nucleic acid binding"/>
    <property type="evidence" value="ECO:0007669"/>
    <property type="project" value="InterPro"/>
</dbReference>
<dbReference type="OrthoDB" id="1303787at2759"/>
<protein>
    <submittedName>
        <fullName evidence="1">Uncharacterized protein</fullName>
    </submittedName>
</protein>
<organism evidence="1 2">
    <name type="scientific">Cuscuta europaea</name>
    <name type="common">European dodder</name>
    <dbReference type="NCBI Taxonomy" id="41803"/>
    <lineage>
        <taxon>Eukaryota</taxon>
        <taxon>Viridiplantae</taxon>
        <taxon>Streptophyta</taxon>
        <taxon>Embryophyta</taxon>
        <taxon>Tracheophyta</taxon>
        <taxon>Spermatophyta</taxon>
        <taxon>Magnoliopsida</taxon>
        <taxon>eudicotyledons</taxon>
        <taxon>Gunneridae</taxon>
        <taxon>Pentapetalae</taxon>
        <taxon>asterids</taxon>
        <taxon>lamiids</taxon>
        <taxon>Solanales</taxon>
        <taxon>Convolvulaceae</taxon>
        <taxon>Cuscuteae</taxon>
        <taxon>Cuscuta</taxon>
        <taxon>Cuscuta subgen. Cuscuta</taxon>
    </lineage>
</organism>
<accession>A0A9P0YWU6</accession>
<dbReference type="SUPFAM" id="SSF57756">
    <property type="entry name" value="Retrovirus zinc finger-like domains"/>
    <property type="match status" value="1"/>
</dbReference>